<evidence type="ECO:0000313" key="2">
    <source>
        <dbReference type="Proteomes" id="UP000218164"/>
    </source>
</evidence>
<dbReference type="AlphaFoldDB" id="A0A2A2HWK8"/>
<dbReference type="EMBL" id="LMVP01000066">
    <property type="protein sequence ID" value="PAV13676.1"/>
    <property type="molecule type" value="Genomic_DNA"/>
</dbReference>
<gene>
    <name evidence="1" type="ORF">ASJ81_16940</name>
</gene>
<comment type="caution">
    <text evidence="1">The sequence shown here is derived from an EMBL/GenBank/DDBJ whole genome shotgun (WGS) entry which is preliminary data.</text>
</comment>
<evidence type="ECO:0000313" key="1">
    <source>
        <dbReference type="EMBL" id="PAV13676.1"/>
    </source>
</evidence>
<organism evidence="1 2">
    <name type="scientific">Methanosarcina spelaei</name>
    <dbReference type="NCBI Taxonomy" id="1036679"/>
    <lineage>
        <taxon>Archaea</taxon>
        <taxon>Methanobacteriati</taxon>
        <taxon>Methanobacteriota</taxon>
        <taxon>Stenosarchaea group</taxon>
        <taxon>Methanomicrobia</taxon>
        <taxon>Methanosarcinales</taxon>
        <taxon>Methanosarcinaceae</taxon>
        <taxon>Methanosarcina</taxon>
    </lineage>
</organism>
<keyword evidence="2" id="KW-1185">Reference proteome</keyword>
<sequence>MKKRSDIESILATDETARYAFIEAGCLSIDKKTSAENGDSNAINSITSVSAMPMWSLRSSLPLKITQKFTITSTNREIHNGTARYHLGSTFLASTKKRTEPKNEIMLNNSVKSPKESIVTDIDQSIQLIIKAAVQ</sequence>
<reference evidence="1 2" key="1">
    <citation type="journal article" date="2017" name="BMC Genomics">
        <title>Genomic analysis of methanogenic archaea reveals a shift towards energy conservation.</title>
        <authorList>
            <person name="Gilmore S.P."/>
            <person name="Henske J.K."/>
            <person name="Sexton J.A."/>
            <person name="Solomon K.V."/>
            <person name="Seppala S."/>
            <person name="Yoo J.I."/>
            <person name="Huyett L.M."/>
            <person name="Pressman A."/>
            <person name="Cogan J.Z."/>
            <person name="Kivenson V."/>
            <person name="Peng X."/>
            <person name="Tan Y."/>
            <person name="Valentine D.L."/>
            <person name="O'Malley M.A."/>
        </authorList>
    </citation>
    <scope>NUCLEOTIDE SEQUENCE [LARGE SCALE GENOMIC DNA]</scope>
    <source>
        <strain evidence="1 2">MC-15</strain>
    </source>
</reference>
<accession>A0A2A2HWK8</accession>
<name>A0A2A2HWK8_9EURY</name>
<dbReference type="Proteomes" id="UP000218164">
    <property type="component" value="Unassembled WGS sequence"/>
</dbReference>
<proteinExistence type="predicted"/>
<protein>
    <submittedName>
        <fullName evidence="1">Uncharacterized protein</fullName>
    </submittedName>
</protein>